<dbReference type="EMBL" id="FOGI01000009">
    <property type="protein sequence ID" value="SES26129.1"/>
    <property type="molecule type" value="Genomic_DNA"/>
</dbReference>
<dbReference type="GO" id="GO:0005886">
    <property type="term" value="C:plasma membrane"/>
    <property type="evidence" value="ECO:0007669"/>
    <property type="project" value="TreeGrafter"/>
</dbReference>
<sequence length="307" mass="33787">MAVLGRGVAKPEPDQRDSPWRDHRVSEPTVPLRHPAITERTENPDDPPADTANLVSLHESIAALLASRGQYRQAYQHLRSALDLMSEMSAPPQIPEQFRREVDRLRREHAEAHEQSIRDSLTASYNRRYLDQRLVDLVAEQGTANGLAVALVDLDWFKQVNDTFGHLVGDRVLQRVVELLQDGLPDGGFCARYGGEEFVLVLPGIDQNAAVEIAEAARGRVERYPWSSLVLGLRVTVSIGLAHEPAIRVADNTPAAPERQLREADALLYTAKQSGRNAVAYLLEGTAHLAGAAAGRRAIVTPRASAR</sequence>
<dbReference type="Gene3D" id="3.30.70.270">
    <property type="match status" value="1"/>
</dbReference>
<evidence type="ECO:0000313" key="3">
    <source>
        <dbReference type="EMBL" id="SES26129.1"/>
    </source>
</evidence>
<organism evidence="3 4">
    <name type="scientific">Actinokineospora terrae</name>
    <dbReference type="NCBI Taxonomy" id="155974"/>
    <lineage>
        <taxon>Bacteria</taxon>
        <taxon>Bacillati</taxon>
        <taxon>Actinomycetota</taxon>
        <taxon>Actinomycetes</taxon>
        <taxon>Pseudonocardiales</taxon>
        <taxon>Pseudonocardiaceae</taxon>
        <taxon>Actinokineospora</taxon>
    </lineage>
</organism>
<protein>
    <submittedName>
        <fullName evidence="3">Diguanylate cyclase (GGDEF) domain-containing protein</fullName>
    </submittedName>
</protein>
<dbReference type="AlphaFoldDB" id="A0A1H9VX75"/>
<dbReference type="PANTHER" id="PTHR45138">
    <property type="entry name" value="REGULATORY COMPONENTS OF SENSORY TRANSDUCTION SYSTEM"/>
    <property type="match status" value="1"/>
</dbReference>
<evidence type="ECO:0000313" key="4">
    <source>
        <dbReference type="Proteomes" id="UP000199051"/>
    </source>
</evidence>
<dbReference type="NCBIfam" id="TIGR00254">
    <property type="entry name" value="GGDEF"/>
    <property type="match status" value="1"/>
</dbReference>
<dbReference type="InterPro" id="IPR029787">
    <property type="entry name" value="Nucleotide_cyclase"/>
</dbReference>
<dbReference type="InterPro" id="IPR000160">
    <property type="entry name" value="GGDEF_dom"/>
</dbReference>
<dbReference type="InterPro" id="IPR043128">
    <property type="entry name" value="Rev_trsase/Diguanyl_cyclase"/>
</dbReference>
<dbReference type="GO" id="GO:0043709">
    <property type="term" value="P:cell adhesion involved in single-species biofilm formation"/>
    <property type="evidence" value="ECO:0007669"/>
    <property type="project" value="TreeGrafter"/>
</dbReference>
<dbReference type="InterPro" id="IPR050469">
    <property type="entry name" value="Diguanylate_Cyclase"/>
</dbReference>
<dbReference type="SUPFAM" id="SSF55073">
    <property type="entry name" value="Nucleotide cyclase"/>
    <property type="match status" value="1"/>
</dbReference>
<name>A0A1H9VX75_9PSEU</name>
<dbReference type="Pfam" id="PF00990">
    <property type="entry name" value="GGDEF"/>
    <property type="match status" value="1"/>
</dbReference>
<reference evidence="4" key="1">
    <citation type="submission" date="2016-10" db="EMBL/GenBank/DDBJ databases">
        <authorList>
            <person name="Varghese N."/>
            <person name="Submissions S."/>
        </authorList>
    </citation>
    <scope>NUCLEOTIDE SEQUENCE [LARGE SCALE GENOMIC DNA]</scope>
    <source>
        <strain evidence="4">DSM 44260</strain>
    </source>
</reference>
<dbReference type="PANTHER" id="PTHR45138:SF9">
    <property type="entry name" value="DIGUANYLATE CYCLASE DGCM-RELATED"/>
    <property type="match status" value="1"/>
</dbReference>
<feature type="compositionally biased region" description="Basic and acidic residues" evidence="1">
    <location>
        <begin position="9"/>
        <end position="26"/>
    </location>
</feature>
<keyword evidence="4" id="KW-1185">Reference proteome</keyword>
<dbReference type="Proteomes" id="UP000199051">
    <property type="component" value="Unassembled WGS sequence"/>
</dbReference>
<accession>A0A1H9VX75</accession>
<feature type="region of interest" description="Disordered" evidence="1">
    <location>
        <begin position="1"/>
        <end position="52"/>
    </location>
</feature>
<gene>
    <name evidence="3" type="ORF">SAMN04487818_109154</name>
</gene>
<dbReference type="STRING" id="155974.SAMN04487818_109154"/>
<evidence type="ECO:0000256" key="1">
    <source>
        <dbReference type="SAM" id="MobiDB-lite"/>
    </source>
</evidence>
<dbReference type="PROSITE" id="PS50887">
    <property type="entry name" value="GGDEF"/>
    <property type="match status" value="1"/>
</dbReference>
<proteinExistence type="predicted"/>
<feature type="domain" description="GGDEF" evidence="2">
    <location>
        <begin position="145"/>
        <end position="284"/>
    </location>
</feature>
<dbReference type="CDD" id="cd01949">
    <property type="entry name" value="GGDEF"/>
    <property type="match status" value="1"/>
</dbReference>
<dbReference type="SMART" id="SM00267">
    <property type="entry name" value="GGDEF"/>
    <property type="match status" value="1"/>
</dbReference>
<dbReference type="FunFam" id="3.30.70.270:FF:000001">
    <property type="entry name" value="Diguanylate cyclase domain protein"/>
    <property type="match status" value="1"/>
</dbReference>
<dbReference type="GO" id="GO:0052621">
    <property type="term" value="F:diguanylate cyclase activity"/>
    <property type="evidence" value="ECO:0007669"/>
    <property type="project" value="TreeGrafter"/>
</dbReference>
<evidence type="ECO:0000259" key="2">
    <source>
        <dbReference type="PROSITE" id="PS50887"/>
    </source>
</evidence>
<dbReference type="GO" id="GO:1902201">
    <property type="term" value="P:negative regulation of bacterial-type flagellum-dependent cell motility"/>
    <property type="evidence" value="ECO:0007669"/>
    <property type="project" value="TreeGrafter"/>
</dbReference>